<feature type="non-terminal residue" evidence="2">
    <location>
        <position position="1"/>
    </location>
</feature>
<feature type="region of interest" description="Disordered" evidence="1">
    <location>
        <begin position="1"/>
        <end position="22"/>
    </location>
</feature>
<feature type="compositionally biased region" description="Basic residues" evidence="1">
    <location>
        <begin position="164"/>
        <end position="174"/>
    </location>
</feature>
<feature type="region of interest" description="Disordered" evidence="1">
    <location>
        <begin position="77"/>
        <end position="183"/>
    </location>
</feature>
<feature type="non-terminal residue" evidence="2">
    <location>
        <position position="296"/>
    </location>
</feature>
<evidence type="ECO:0000256" key="1">
    <source>
        <dbReference type="SAM" id="MobiDB-lite"/>
    </source>
</evidence>
<evidence type="ECO:0000313" key="2">
    <source>
        <dbReference type="EMBL" id="CAL4185231.1"/>
    </source>
</evidence>
<evidence type="ECO:0000313" key="3">
    <source>
        <dbReference type="Proteomes" id="UP001497623"/>
    </source>
</evidence>
<gene>
    <name evidence="2" type="ORF">MNOR_LOCUS35922</name>
</gene>
<dbReference type="Proteomes" id="UP001497623">
    <property type="component" value="Unassembled WGS sequence"/>
</dbReference>
<name>A0AAV2SFB8_MEGNR</name>
<comment type="caution">
    <text evidence="2">The sequence shown here is derived from an EMBL/GenBank/DDBJ whole genome shotgun (WGS) entry which is preliminary data.</text>
</comment>
<dbReference type="EMBL" id="CAXKWB010062400">
    <property type="protein sequence ID" value="CAL4185231.1"/>
    <property type="molecule type" value="Genomic_DNA"/>
</dbReference>
<feature type="compositionally biased region" description="Polar residues" evidence="1">
    <location>
        <begin position="146"/>
        <end position="156"/>
    </location>
</feature>
<protein>
    <submittedName>
        <fullName evidence="2">Uncharacterized protein</fullName>
    </submittedName>
</protein>
<accession>A0AAV2SFB8</accession>
<reference evidence="2 3" key="1">
    <citation type="submission" date="2024-05" db="EMBL/GenBank/DDBJ databases">
        <authorList>
            <person name="Wallberg A."/>
        </authorList>
    </citation>
    <scope>NUCLEOTIDE SEQUENCE [LARGE SCALE GENOMIC DNA]</scope>
</reference>
<dbReference type="AlphaFoldDB" id="A0AAV2SFB8"/>
<keyword evidence="3" id="KW-1185">Reference proteome</keyword>
<feature type="compositionally biased region" description="Low complexity" evidence="1">
    <location>
        <begin position="118"/>
        <end position="138"/>
    </location>
</feature>
<proteinExistence type="predicted"/>
<organism evidence="2 3">
    <name type="scientific">Meganyctiphanes norvegica</name>
    <name type="common">Northern krill</name>
    <name type="synonym">Thysanopoda norvegica</name>
    <dbReference type="NCBI Taxonomy" id="48144"/>
    <lineage>
        <taxon>Eukaryota</taxon>
        <taxon>Metazoa</taxon>
        <taxon>Ecdysozoa</taxon>
        <taxon>Arthropoda</taxon>
        <taxon>Crustacea</taxon>
        <taxon>Multicrustacea</taxon>
        <taxon>Malacostraca</taxon>
        <taxon>Eumalacostraca</taxon>
        <taxon>Eucarida</taxon>
        <taxon>Euphausiacea</taxon>
        <taxon>Euphausiidae</taxon>
        <taxon>Meganyctiphanes</taxon>
    </lineage>
</organism>
<sequence>KNEVTSNQPTGVENGDTTNGQSTIDILTLDDNGDEYLISGVTAEGREVLSDAISLMNTLHNGQGYDSLEVTYSVEIHPRGSSSSSKGRKALAAGVVAEEQRREKTSAVATPSAWEARQASQGSSGLGEELLASGGTSSRDPLNATAHLTTSAQVGVTENEGLQKRQKPGSKSTKKTPDTKENHTCLEESLKQINLRCQDKSFNLINIMLQWHQYLKLMKNTRRHFTEWFKSYLGDRRQVEAQSEERETHVRHRKDPLIQGFGLTRMRPGIGVRDDMRHRPQYQVAPVCVVRPIEIL</sequence>